<dbReference type="RefSeq" id="WP_032847770.1">
    <property type="nucleotide sequence ID" value="NZ_CP077115.1"/>
</dbReference>
<evidence type="ECO:0000313" key="5">
    <source>
        <dbReference type="Proteomes" id="UP000224182"/>
    </source>
</evidence>
<dbReference type="InterPro" id="IPR013132">
    <property type="entry name" value="PseI/NeuA/B-like_N"/>
</dbReference>
<dbReference type="Gene3D" id="3.20.20.70">
    <property type="entry name" value="Aldolase class I"/>
    <property type="match status" value="1"/>
</dbReference>
<dbReference type="AlphaFoldDB" id="A0A2C6BKP4"/>
<organism evidence="3 5">
    <name type="scientific">Fusobacterium nucleatum subsp. polymorphum</name>
    <name type="common">Fusobacterium polymorphum</name>
    <dbReference type="NCBI Taxonomy" id="76857"/>
    <lineage>
        <taxon>Bacteria</taxon>
        <taxon>Fusobacteriati</taxon>
        <taxon>Fusobacteriota</taxon>
        <taxon>Fusobacteriia</taxon>
        <taxon>Fusobacteriales</taxon>
        <taxon>Fusobacteriaceae</taxon>
        <taxon>Fusobacterium</taxon>
    </lineage>
</organism>
<protein>
    <submittedName>
        <fullName evidence="3">N-acetylneuraminate synthase</fullName>
    </submittedName>
</protein>
<evidence type="ECO:0000313" key="4">
    <source>
        <dbReference type="Proteomes" id="UP000223525"/>
    </source>
</evidence>
<dbReference type="Gene3D" id="3.90.1210.10">
    <property type="entry name" value="Antifreeze-like/N-acetylneuraminic acid synthase C-terminal domain"/>
    <property type="match status" value="1"/>
</dbReference>
<comment type="caution">
    <text evidence="3">The sequence shown here is derived from an EMBL/GenBank/DDBJ whole genome shotgun (WGS) entry which is preliminary data.</text>
</comment>
<dbReference type="SUPFAM" id="SSF51269">
    <property type="entry name" value="AFP III-like domain"/>
    <property type="match status" value="1"/>
</dbReference>
<dbReference type="InterPro" id="IPR006190">
    <property type="entry name" value="SAF_AFP_Neu5Ac"/>
</dbReference>
<name>A0A2C6BKP4_FUSNP</name>
<dbReference type="Pfam" id="PF03102">
    <property type="entry name" value="NeuB"/>
    <property type="match status" value="1"/>
</dbReference>
<sequence length="342" mass="39061">MENKRCFIIAEAGVNHNGDIGLAYKLIDAAKEAGVDCIKFQTFKTEKVISKNTEMASYQKENLQNKDTQYEMVKKLELSYENFKDLKNYCQKVGIQFLSTPDEEESLDFLVDKLNMEIIKVGSGELTNYPYLKKIALKNKEIIISTGMSNLSEIERALECIRKYNNKEIIALHCTTNYPCPMEEVNLLAMNTIKEAFKIKVGYSDHTLGIEVPIAAVALGAEVIEKHFTLDKNMEGPDHRASLDPTELKLMVKSIRNIEKALGDGVKKPNKSEELIKKVVRRRVIIARDLEKGHILTEEDLEYKRANNGIEVEFYENVLGKKLVYSKSKEDILEWRDIENAN</sequence>
<gene>
    <name evidence="3" type="primary">neuB</name>
    <name evidence="2" type="ORF">CA836_06935</name>
    <name evidence="3" type="ORF">CBG54_08640</name>
</gene>
<evidence type="ECO:0000259" key="1">
    <source>
        <dbReference type="PROSITE" id="PS50844"/>
    </source>
</evidence>
<dbReference type="GO" id="GO:0016051">
    <property type="term" value="P:carbohydrate biosynthetic process"/>
    <property type="evidence" value="ECO:0007669"/>
    <property type="project" value="InterPro"/>
</dbReference>
<dbReference type="EMBL" id="NIRN01000001">
    <property type="protein sequence ID" value="PHI07086.1"/>
    <property type="molecule type" value="Genomic_DNA"/>
</dbReference>
<reference evidence="2 4" key="1">
    <citation type="submission" date="2017-06" db="EMBL/GenBank/DDBJ databases">
        <title>Draft genome sequence of Fusobacterium nucleatum subsp. polymorphum KCOM 1248 (=ChDC F113).</title>
        <authorList>
            <person name="Kook J.-K."/>
            <person name="Park S.-N."/>
            <person name="Lim Y.K."/>
            <person name="Roh H."/>
        </authorList>
    </citation>
    <scope>NUCLEOTIDE SEQUENCE [LARGE SCALE GENOMIC DNA]</scope>
    <source>
        <strain evidence="2">KCOM 1248</strain>
        <strain evidence="4">KCOM 1248 (ChDC F113)</strain>
    </source>
</reference>
<dbReference type="InterPro" id="IPR013785">
    <property type="entry name" value="Aldolase_TIM"/>
</dbReference>
<accession>A0A2C6BKP4</accession>
<dbReference type="PANTHER" id="PTHR42966">
    <property type="entry name" value="N-ACETYLNEURAMINATE SYNTHASE"/>
    <property type="match status" value="1"/>
</dbReference>
<dbReference type="Proteomes" id="UP000223525">
    <property type="component" value="Unassembled WGS sequence"/>
</dbReference>
<evidence type="ECO:0000313" key="3">
    <source>
        <dbReference type="EMBL" id="PHI07086.1"/>
    </source>
</evidence>
<dbReference type="InterPro" id="IPR057736">
    <property type="entry name" value="SAF_PseI/NeuA/NeuB"/>
</dbReference>
<dbReference type="InterPro" id="IPR036732">
    <property type="entry name" value="AFP_Neu5c_C_sf"/>
</dbReference>
<evidence type="ECO:0000313" key="2">
    <source>
        <dbReference type="EMBL" id="PHI03387.1"/>
    </source>
</evidence>
<dbReference type="InterPro" id="IPR020007">
    <property type="entry name" value="NeuB/NeuA"/>
</dbReference>
<dbReference type="NCBIfam" id="TIGR03569">
    <property type="entry name" value="NeuB_NnaB"/>
    <property type="match status" value="1"/>
</dbReference>
<reference evidence="3 5" key="2">
    <citation type="submission" date="2017-06" db="EMBL/GenBank/DDBJ databases">
        <title>Draft genome sequence of Fusobacterium nucleatum subsp. polymorphum KCOM 1271 (=ChDC F305).</title>
        <authorList>
            <person name="Kook J.-K."/>
            <person name="Park S.-N."/>
            <person name="Lim Y.K."/>
            <person name="Roh H."/>
        </authorList>
    </citation>
    <scope>NUCLEOTIDE SEQUENCE [LARGE SCALE GENOMIC DNA]</scope>
    <source>
        <strain evidence="3">KCOM 1271</strain>
        <strain evidence="5">KCOM 1271 (ChDC F305)</strain>
    </source>
</reference>
<dbReference type="Proteomes" id="UP000224182">
    <property type="component" value="Unassembled WGS sequence"/>
</dbReference>
<proteinExistence type="predicted"/>
<dbReference type="SUPFAM" id="SSF51569">
    <property type="entry name" value="Aldolase"/>
    <property type="match status" value="1"/>
</dbReference>
<dbReference type="InterPro" id="IPR051690">
    <property type="entry name" value="PseI-like"/>
</dbReference>
<dbReference type="Pfam" id="PF08666">
    <property type="entry name" value="SAF"/>
    <property type="match status" value="1"/>
</dbReference>
<dbReference type="EMBL" id="NIRK01000001">
    <property type="protein sequence ID" value="PHI03387.1"/>
    <property type="molecule type" value="Genomic_DNA"/>
</dbReference>
<feature type="domain" description="AFP-like" evidence="1">
    <location>
        <begin position="283"/>
        <end position="341"/>
    </location>
</feature>
<dbReference type="CDD" id="cd11615">
    <property type="entry name" value="SAF_NeuB_like"/>
    <property type="match status" value="1"/>
</dbReference>
<dbReference type="GO" id="GO:0047444">
    <property type="term" value="F:N-acylneuraminate-9-phosphate synthase activity"/>
    <property type="evidence" value="ECO:0007669"/>
    <property type="project" value="TreeGrafter"/>
</dbReference>
<dbReference type="InterPro" id="IPR013974">
    <property type="entry name" value="SAF"/>
</dbReference>
<dbReference type="PROSITE" id="PS50844">
    <property type="entry name" value="AFP_LIKE"/>
    <property type="match status" value="1"/>
</dbReference>
<dbReference type="PANTHER" id="PTHR42966:SF1">
    <property type="entry name" value="SIALIC ACID SYNTHASE"/>
    <property type="match status" value="1"/>
</dbReference>